<dbReference type="Gene3D" id="2.60.120.480">
    <property type="entry name" value="Ureidoglycolate hydrolase"/>
    <property type="match status" value="1"/>
</dbReference>
<dbReference type="InterPro" id="IPR047233">
    <property type="entry name" value="UAH_cupin"/>
</dbReference>
<comment type="similarity">
    <text evidence="5">Belongs to the ureidoglycolate lyase family.</text>
</comment>
<dbReference type="PANTHER" id="PTHR21221">
    <property type="entry name" value="UREIDOGLYCOLATE HYDROLASE"/>
    <property type="match status" value="1"/>
</dbReference>
<dbReference type="InterPro" id="IPR023525">
    <property type="entry name" value="Ureidogly_lyase_bac"/>
</dbReference>
<evidence type="ECO:0000313" key="6">
    <source>
        <dbReference type="EMBL" id="MFC2971168.1"/>
    </source>
</evidence>
<dbReference type="InterPro" id="IPR011051">
    <property type="entry name" value="RmlC_Cupin_sf"/>
</dbReference>
<organism evidence="6 7">
    <name type="scientific">Azotobacter bryophylli</name>
    <dbReference type="NCBI Taxonomy" id="1986537"/>
    <lineage>
        <taxon>Bacteria</taxon>
        <taxon>Pseudomonadati</taxon>
        <taxon>Pseudomonadota</taxon>
        <taxon>Gammaproteobacteria</taxon>
        <taxon>Pseudomonadales</taxon>
        <taxon>Pseudomonadaceae</taxon>
        <taxon>Azotobacter</taxon>
    </lineage>
</organism>
<keyword evidence="7" id="KW-1185">Reference proteome</keyword>
<comment type="subunit">
    <text evidence="1 5">Homodimer.</text>
</comment>
<evidence type="ECO:0000256" key="4">
    <source>
        <dbReference type="ARBA" id="ARBA00047684"/>
    </source>
</evidence>
<dbReference type="EC" id="4.3.2.3" evidence="5"/>
<dbReference type="Proteomes" id="UP001595457">
    <property type="component" value="Unassembled WGS sequence"/>
</dbReference>
<dbReference type="Pfam" id="PF04115">
    <property type="entry name" value="Ureidogly_lyase"/>
    <property type="match status" value="1"/>
</dbReference>
<dbReference type="RefSeq" id="WP_377812748.1">
    <property type="nucleotide sequence ID" value="NZ_JBHRSJ010000004.1"/>
</dbReference>
<dbReference type="PIRSF" id="PIRSF017306">
    <property type="entry name" value="Ureidogly_hydro"/>
    <property type="match status" value="1"/>
</dbReference>
<dbReference type="SUPFAM" id="SSF51182">
    <property type="entry name" value="RmlC-like cupins"/>
    <property type="match status" value="1"/>
</dbReference>
<protein>
    <recommendedName>
        <fullName evidence="5">Ureidoglycolate lyase</fullName>
        <ecNumber evidence="5">4.3.2.3</ecNumber>
    </recommendedName>
    <alternativeName>
        <fullName evidence="5">Ureidoglycolatase</fullName>
    </alternativeName>
</protein>
<gene>
    <name evidence="5" type="primary">allA</name>
    <name evidence="6" type="ORF">ACFOJE_02915</name>
</gene>
<evidence type="ECO:0000313" key="7">
    <source>
        <dbReference type="Proteomes" id="UP001595457"/>
    </source>
</evidence>
<comment type="caution">
    <text evidence="6">The sequence shown here is derived from an EMBL/GenBank/DDBJ whole genome shotgun (WGS) entry which is preliminary data.</text>
</comment>
<evidence type="ECO:0000256" key="5">
    <source>
        <dbReference type="HAMAP-Rule" id="MF_00616"/>
    </source>
</evidence>
<accession>A0ABV7ANV6</accession>
<dbReference type="CDD" id="cd20298">
    <property type="entry name" value="cupin_UAH"/>
    <property type="match status" value="1"/>
</dbReference>
<evidence type="ECO:0000256" key="1">
    <source>
        <dbReference type="ARBA" id="ARBA00011738"/>
    </source>
</evidence>
<comment type="pathway">
    <text evidence="5">Nitrogen metabolism; (S)-allantoin degradation.</text>
</comment>
<dbReference type="InterPro" id="IPR024060">
    <property type="entry name" value="Ureidoglycolate_lyase_dom_sf"/>
</dbReference>
<keyword evidence="3 5" id="KW-0456">Lyase</keyword>
<keyword evidence="2 5" id="KW-0659">Purine metabolism</keyword>
<name>A0ABV7ANV6_9GAMM</name>
<dbReference type="NCBIfam" id="NF002949">
    <property type="entry name" value="PRK03606.1-2"/>
    <property type="match status" value="1"/>
</dbReference>
<comment type="cofactor">
    <cofactor evidence="5">
        <name>Ni(2+)</name>
        <dbReference type="ChEBI" id="CHEBI:49786"/>
    </cofactor>
</comment>
<dbReference type="PANTHER" id="PTHR21221:SF1">
    <property type="entry name" value="UREIDOGLYCOLATE LYASE"/>
    <property type="match status" value="1"/>
</dbReference>
<evidence type="ECO:0000256" key="3">
    <source>
        <dbReference type="ARBA" id="ARBA00023239"/>
    </source>
</evidence>
<proteinExistence type="inferred from homology"/>
<comment type="function">
    <text evidence="5">Catalyzes the catabolism of the allantoin degradation intermediate (S)-ureidoglycolate, generating urea and glyoxylate. Involved in the utilization of allantoin as nitrogen source.</text>
</comment>
<dbReference type="GO" id="GO:0050385">
    <property type="term" value="F:ureidoglycolate lyase activity"/>
    <property type="evidence" value="ECO:0007669"/>
    <property type="project" value="UniProtKB-EC"/>
</dbReference>
<reference evidence="7" key="1">
    <citation type="journal article" date="2019" name="Int. J. Syst. Evol. Microbiol.">
        <title>The Global Catalogue of Microorganisms (GCM) 10K type strain sequencing project: providing services to taxonomists for standard genome sequencing and annotation.</title>
        <authorList>
            <consortium name="The Broad Institute Genomics Platform"/>
            <consortium name="The Broad Institute Genome Sequencing Center for Infectious Disease"/>
            <person name="Wu L."/>
            <person name="Ma J."/>
        </authorList>
    </citation>
    <scope>NUCLEOTIDE SEQUENCE [LARGE SCALE GENOMIC DNA]</scope>
    <source>
        <strain evidence="7">KCTC 62195</strain>
    </source>
</reference>
<comment type="catalytic activity">
    <reaction evidence="4 5">
        <text>(S)-ureidoglycolate = urea + glyoxylate</text>
        <dbReference type="Rhea" id="RHEA:11304"/>
        <dbReference type="ChEBI" id="CHEBI:16199"/>
        <dbReference type="ChEBI" id="CHEBI:36655"/>
        <dbReference type="ChEBI" id="CHEBI:57296"/>
        <dbReference type="EC" id="4.3.2.3"/>
    </reaction>
</comment>
<dbReference type="NCBIfam" id="NF009932">
    <property type="entry name" value="PRK13395.1"/>
    <property type="match status" value="1"/>
</dbReference>
<dbReference type="InterPro" id="IPR007247">
    <property type="entry name" value="Ureidogly_lyase"/>
</dbReference>
<evidence type="ECO:0000256" key="2">
    <source>
        <dbReference type="ARBA" id="ARBA00022631"/>
    </source>
</evidence>
<dbReference type="EMBL" id="JBHRSJ010000004">
    <property type="protein sequence ID" value="MFC2971168.1"/>
    <property type="molecule type" value="Genomic_DNA"/>
</dbReference>
<dbReference type="HAMAP" id="MF_00616">
    <property type="entry name" value="Ureidogly_lyase"/>
    <property type="match status" value="1"/>
</dbReference>
<sequence>MRTLTIEPLSKEAFAPFGEVIETEGSDFFPINNGTTRRYHRLATVETATPEDRAIISIFRARTLPRPLPIAMLERHPLGSQAFVPLRGQPFLIVVAPPGAAPAPEQVRAFLGDGRQGVNYHRGVWHHPLLVIADEDDFLVIDRAGPGDNCDEHFFAEGDRPLLSYP</sequence>